<reference evidence="1 2" key="1">
    <citation type="submission" date="2019-09" db="EMBL/GenBank/DDBJ databases">
        <title>Genome sequence of Hymenobacter sp. M3.</title>
        <authorList>
            <person name="Srinivasan S."/>
        </authorList>
    </citation>
    <scope>NUCLEOTIDE SEQUENCE [LARGE SCALE GENOMIC DNA]</scope>
    <source>
        <strain evidence="1 2">M3</strain>
    </source>
</reference>
<dbReference type="RefSeq" id="WP_151079045.1">
    <property type="nucleotide sequence ID" value="NZ_CP047647.1"/>
</dbReference>
<dbReference type="EMBL" id="VTWU01000004">
    <property type="protein sequence ID" value="KAA9332113.1"/>
    <property type="molecule type" value="Genomic_DNA"/>
</dbReference>
<accession>A0A7L4ZWF9</accession>
<dbReference type="Proteomes" id="UP000326380">
    <property type="component" value="Unassembled WGS sequence"/>
</dbReference>
<dbReference type="AlphaFoldDB" id="A0A7L4ZWF9"/>
<name>A0A7L4ZWF9_9BACT</name>
<dbReference type="PROSITE" id="PS51257">
    <property type="entry name" value="PROKAR_LIPOPROTEIN"/>
    <property type="match status" value="1"/>
</dbReference>
<evidence type="ECO:0000313" key="1">
    <source>
        <dbReference type="EMBL" id="KAA9332113.1"/>
    </source>
</evidence>
<keyword evidence="2" id="KW-1185">Reference proteome</keyword>
<comment type="caution">
    <text evidence="1">The sequence shown here is derived from an EMBL/GenBank/DDBJ whole genome shotgun (WGS) entry which is preliminary data.</text>
</comment>
<gene>
    <name evidence="1" type="ORF">F0P96_11535</name>
</gene>
<protein>
    <submittedName>
        <fullName evidence="1">Uncharacterized protein</fullName>
    </submittedName>
</protein>
<evidence type="ECO:0000313" key="2">
    <source>
        <dbReference type="Proteomes" id="UP000326380"/>
    </source>
</evidence>
<organism evidence="1 2">
    <name type="scientific">Hymenobacter busanensis</name>
    <dbReference type="NCBI Taxonomy" id="2607656"/>
    <lineage>
        <taxon>Bacteria</taxon>
        <taxon>Pseudomonadati</taxon>
        <taxon>Bacteroidota</taxon>
        <taxon>Cytophagia</taxon>
        <taxon>Cytophagales</taxon>
        <taxon>Hymenobacteraceae</taxon>
        <taxon>Hymenobacter</taxon>
    </lineage>
</organism>
<proteinExistence type="predicted"/>
<sequence length="245" mass="27564">MTPKRLLLLLPLPLLASCASIYYPTPAPVPMFTQKGEFNASVQANLKENFTAQLAYAPADHVGLIANGSSLHNKTKKRYLEQDLGEFGAGYFTKFGPAQNRILEVYAGAGFGRAKREEFARGETPYQLQDGRLEKYFLQVNYTKKKKEAYTILGHDWQLRYGAAMRLSYVNLSDFRLNGVRAPGEDNIFFEPVTYTRINLFGPLKFQFMSGWNIRLKNRKYLTAGNSVSSFGFVLNLGGDGTNED</sequence>